<feature type="compositionally biased region" description="Basic and acidic residues" evidence="1">
    <location>
        <begin position="1"/>
        <end position="16"/>
    </location>
</feature>
<dbReference type="Proteomes" id="UP000011599">
    <property type="component" value="Unassembled WGS sequence"/>
</dbReference>
<dbReference type="AlphaFoldDB" id="L9VS53"/>
<sequence>MQDVRMADTDRRSHDETSDESTTNEDTRVLEPDACNDTVDPETREAVLTEYGHKCQLCGRVGPKKGGLAILHAHHIERNPEDVDEHDMENLTLICRACHSWHHQQSEPEDAPVDITEEDLTVLLPQDIEILQVLADDGPGRTGDIAGELTADLSVSAVRERLWVLMGLDNRVESRDRQIVDKDVETGEWGLTEQIETSARGHIPDDPQLLLQRMEDEQVRRALERGCDRSAVTGVLGITRRTTFNKAKRAYAYDFPLDVFGRGGRPSQDTQSEQDVSEEVATDESDDQQRLDAVAEGEDESLGRTETWGTPESESTVQSTDVNEQRTDPVASDGSGSNELREHLQQAIDALLEVDEAL</sequence>
<keyword evidence="3" id="KW-0255">Endonuclease</keyword>
<reference evidence="3 4" key="1">
    <citation type="journal article" date="2014" name="PLoS Genet.">
        <title>Phylogenetically driven sequencing of extremely halophilic archaea reveals strategies for static and dynamic osmo-response.</title>
        <authorList>
            <person name="Becker E.A."/>
            <person name="Seitzer P.M."/>
            <person name="Tritt A."/>
            <person name="Larsen D."/>
            <person name="Krusor M."/>
            <person name="Yao A.I."/>
            <person name="Wu D."/>
            <person name="Madern D."/>
            <person name="Eisen J.A."/>
            <person name="Darling A.E."/>
            <person name="Facciotti M.T."/>
        </authorList>
    </citation>
    <scope>NUCLEOTIDE SEQUENCE [LARGE SCALE GENOMIC DNA]</scope>
    <source>
        <strain evidence="3 4">GA33</strain>
    </source>
</reference>
<evidence type="ECO:0000313" key="4">
    <source>
        <dbReference type="Proteomes" id="UP000011599"/>
    </source>
</evidence>
<feature type="compositionally biased region" description="Polar residues" evidence="1">
    <location>
        <begin position="307"/>
        <end position="322"/>
    </location>
</feature>
<dbReference type="SMART" id="SM00507">
    <property type="entry name" value="HNHc"/>
    <property type="match status" value="1"/>
</dbReference>
<dbReference type="Pfam" id="PF01844">
    <property type="entry name" value="HNH"/>
    <property type="match status" value="1"/>
</dbReference>
<feature type="region of interest" description="Disordered" evidence="1">
    <location>
        <begin position="258"/>
        <end position="342"/>
    </location>
</feature>
<dbReference type="CDD" id="cd00085">
    <property type="entry name" value="HNHc"/>
    <property type="match status" value="1"/>
</dbReference>
<dbReference type="GO" id="GO:0004519">
    <property type="term" value="F:endonuclease activity"/>
    <property type="evidence" value="ECO:0007669"/>
    <property type="project" value="UniProtKB-KW"/>
</dbReference>
<name>L9VS53_9EURY</name>
<dbReference type="Gene3D" id="1.10.30.50">
    <property type="match status" value="1"/>
</dbReference>
<dbReference type="eggNOG" id="arCOG03899">
    <property type="taxonomic scope" value="Archaea"/>
</dbReference>
<evidence type="ECO:0000313" key="3">
    <source>
        <dbReference type="EMBL" id="ELY39827.1"/>
    </source>
</evidence>
<protein>
    <submittedName>
        <fullName evidence="3">HNH endonuclease</fullName>
    </submittedName>
</protein>
<dbReference type="InterPro" id="IPR002711">
    <property type="entry name" value="HNH"/>
</dbReference>
<comment type="caution">
    <text evidence="3">The sequence shown here is derived from an EMBL/GenBank/DDBJ whole genome shotgun (WGS) entry which is preliminary data.</text>
</comment>
<accession>L9VS53</accession>
<evidence type="ECO:0000259" key="2">
    <source>
        <dbReference type="SMART" id="SM00507"/>
    </source>
</evidence>
<dbReference type="PATRIC" id="fig|1114856.3.peg.2940"/>
<dbReference type="EMBL" id="AOHW01000036">
    <property type="protein sequence ID" value="ELY39827.1"/>
    <property type="molecule type" value="Genomic_DNA"/>
</dbReference>
<keyword evidence="3" id="KW-0378">Hydrolase</keyword>
<proteinExistence type="predicted"/>
<evidence type="ECO:0000256" key="1">
    <source>
        <dbReference type="SAM" id="MobiDB-lite"/>
    </source>
</evidence>
<keyword evidence="3" id="KW-0540">Nuclease</keyword>
<feature type="compositionally biased region" description="Acidic residues" evidence="1">
    <location>
        <begin position="275"/>
        <end position="286"/>
    </location>
</feature>
<dbReference type="OrthoDB" id="11472at2157"/>
<dbReference type="STRING" id="1114856.GCA_000383975_03264"/>
<keyword evidence="4" id="KW-1185">Reference proteome</keyword>
<feature type="domain" description="HNH nuclease" evidence="2">
    <location>
        <begin position="42"/>
        <end position="100"/>
    </location>
</feature>
<dbReference type="GO" id="GO:0008270">
    <property type="term" value="F:zinc ion binding"/>
    <property type="evidence" value="ECO:0007669"/>
    <property type="project" value="InterPro"/>
</dbReference>
<feature type="region of interest" description="Disordered" evidence="1">
    <location>
        <begin position="1"/>
        <end position="40"/>
    </location>
</feature>
<gene>
    <name evidence="3" type="ORF">C496_14156</name>
</gene>
<dbReference type="GO" id="GO:0003676">
    <property type="term" value="F:nucleic acid binding"/>
    <property type="evidence" value="ECO:0007669"/>
    <property type="project" value="InterPro"/>
</dbReference>
<organism evidence="3 4">
    <name type="scientific">Natronorubrum tibetense GA33</name>
    <dbReference type="NCBI Taxonomy" id="1114856"/>
    <lineage>
        <taxon>Archaea</taxon>
        <taxon>Methanobacteriati</taxon>
        <taxon>Methanobacteriota</taxon>
        <taxon>Stenosarchaea group</taxon>
        <taxon>Halobacteria</taxon>
        <taxon>Halobacteriales</taxon>
        <taxon>Natrialbaceae</taxon>
        <taxon>Natronorubrum</taxon>
    </lineage>
</organism>
<dbReference type="InterPro" id="IPR003615">
    <property type="entry name" value="HNH_nuc"/>
</dbReference>